<accession>T1BR31</accession>
<keyword evidence="1" id="KW-0378">Hydrolase</keyword>
<proteinExistence type="predicted"/>
<reference evidence="1" key="1">
    <citation type="submission" date="2013-08" db="EMBL/GenBank/DDBJ databases">
        <authorList>
            <person name="Mendez C."/>
            <person name="Richter M."/>
            <person name="Ferrer M."/>
            <person name="Sanchez J."/>
        </authorList>
    </citation>
    <scope>NUCLEOTIDE SEQUENCE</scope>
</reference>
<dbReference type="GO" id="GO:0004386">
    <property type="term" value="F:helicase activity"/>
    <property type="evidence" value="ECO:0007669"/>
    <property type="project" value="UniProtKB-KW"/>
</dbReference>
<feature type="non-terminal residue" evidence="1">
    <location>
        <position position="66"/>
    </location>
</feature>
<gene>
    <name evidence="1" type="ORF">B1A_05992</name>
</gene>
<evidence type="ECO:0000313" key="1">
    <source>
        <dbReference type="EMBL" id="EQD71028.1"/>
    </source>
</evidence>
<protein>
    <submittedName>
        <fullName evidence="1">Helicase, Snf2 family protein</fullName>
    </submittedName>
</protein>
<reference evidence="1" key="2">
    <citation type="journal article" date="2014" name="ISME J.">
        <title>Microbial stratification in low pH oxic and suboxic macroscopic growths along an acid mine drainage.</title>
        <authorList>
            <person name="Mendez-Garcia C."/>
            <person name="Mesa V."/>
            <person name="Sprenger R.R."/>
            <person name="Richter M."/>
            <person name="Diez M.S."/>
            <person name="Solano J."/>
            <person name="Bargiela R."/>
            <person name="Golyshina O.V."/>
            <person name="Manteca A."/>
            <person name="Ramos J.L."/>
            <person name="Gallego J.R."/>
            <person name="Llorente I."/>
            <person name="Martins Dos Santos V.A."/>
            <person name="Jensen O.N."/>
            <person name="Pelaez A.I."/>
            <person name="Sanchez J."/>
            <person name="Ferrer M."/>
        </authorList>
    </citation>
    <scope>NUCLEOTIDE SEQUENCE</scope>
</reference>
<dbReference type="EMBL" id="AUZX01004362">
    <property type="protein sequence ID" value="EQD71028.1"/>
    <property type="molecule type" value="Genomic_DNA"/>
</dbReference>
<comment type="caution">
    <text evidence="1">The sequence shown here is derived from an EMBL/GenBank/DDBJ whole genome shotgun (WGS) entry which is preliminary data.</text>
</comment>
<name>T1BR31_9ZZZZ</name>
<keyword evidence="1" id="KW-0547">Nucleotide-binding</keyword>
<keyword evidence="1" id="KW-0067">ATP-binding</keyword>
<keyword evidence="1" id="KW-0347">Helicase</keyword>
<dbReference type="AlphaFoldDB" id="T1BR31"/>
<sequence length="66" mass="8059">MWPCRKAEVLMQLPERTDQNLLVPMTELQMIYHQENAEIVTKIVQRWRRMKFLSDQDQRRLTCALQ</sequence>
<organism evidence="1">
    <name type="scientific">mine drainage metagenome</name>
    <dbReference type="NCBI Taxonomy" id="410659"/>
    <lineage>
        <taxon>unclassified sequences</taxon>
        <taxon>metagenomes</taxon>
        <taxon>ecological metagenomes</taxon>
    </lineage>
</organism>